<evidence type="ECO:0000313" key="3">
    <source>
        <dbReference type="Proteomes" id="UP001595850"/>
    </source>
</evidence>
<evidence type="ECO:0000256" key="1">
    <source>
        <dbReference type="ARBA" id="ARBA00023002"/>
    </source>
</evidence>
<dbReference type="PANTHER" id="PTHR43157">
    <property type="entry name" value="PHOSPHATIDYLINOSITOL-GLYCAN BIOSYNTHESIS CLASS F PROTEIN-RELATED"/>
    <property type="match status" value="1"/>
</dbReference>
<dbReference type="SUPFAM" id="SSF51735">
    <property type="entry name" value="NAD(P)-binding Rossmann-fold domains"/>
    <property type="match status" value="1"/>
</dbReference>
<evidence type="ECO:0000313" key="2">
    <source>
        <dbReference type="EMBL" id="MFC4059159.1"/>
    </source>
</evidence>
<organism evidence="2 3">
    <name type="scientific">Planomonospora corallina</name>
    <dbReference type="NCBI Taxonomy" id="1806052"/>
    <lineage>
        <taxon>Bacteria</taxon>
        <taxon>Bacillati</taxon>
        <taxon>Actinomycetota</taxon>
        <taxon>Actinomycetes</taxon>
        <taxon>Streptosporangiales</taxon>
        <taxon>Streptosporangiaceae</taxon>
        <taxon>Planomonospora</taxon>
    </lineage>
</organism>
<dbReference type="InterPro" id="IPR036291">
    <property type="entry name" value="NAD(P)-bd_dom_sf"/>
</dbReference>
<dbReference type="Proteomes" id="UP001595850">
    <property type="component" value="Unassembled WGS sequence"/>
</dbReference>
<dbReference type="Gene3D" id="3.40.50.720">
    <property type="entry name" value="NAD(P)-binding Rossmann-like Domain"/>
    <property type="match status" value="1"/>
</dbReference>
<reference evidence="3" key="1">
    <citation type="journal article" date="2019" name="Int. J. Syst. Evol. Microbiol.">
        <title>The Global Catalogue of Microorganisms (GCM) 10K type strain sequencing project: providing services to taxonomists for standard genome sequencing and annotation.</title>
        <authorList>
            <consortium name="The Broad Institute Genomics Platform"/>
            <consortium name="The Broad Institute Genome Sequencing Center for Infectious Disease"/>
            <person name="Wu L."/>
            <person name="Ma J."/>
        </authorList>
    </citation>
    <scope>NUCLEOTIDE SEQUENCE [LARGE SCALE GENOMIC DNA]</scope>
    <source>
        <strain evidence="3">TBRC 4489</strain>
    </source>
</reference>
<protein>
    <submittedName>
        <fullName evidence="2">SDR family NAD(P)-dependent oxidoreductase</fullName>
    </submittedName>
</protein>
<keyword evidence="1" id="KW-0560">Oxidoreductase</keyword>
<comment type="caution">
    <text evidence="2">The sequence shown here is derived from an EMBL/GenBank/DDBJ whole genome shotgun (WGS) entry which is preliminary data.</text>
</comment>
<sequence length="301" mass="31978">MESMVGDRPAAAPTAVVTGGNRGIGYAVAARLLAHGCDVVLVARDRERGEIARTSLAASGTGTVRLVVGDLSTVKTARTTAETLREECGRIDVLVHNAGLWPSQCTAGEDGLERSFVVNHLAPFLLNHGLEPLLTASRARVVQVSAGLYLRGQADPERTPYGLDFHPVRTYADTKLCNLLLVPRFAERWKDAGVTVNAVHPGVIRTGLGDRRGPLGWLIKAAKLLWKSPATGARPVARLALSEEVAGVTGRYFHLEREQPLAPVATDAALAERFWDQALELTGVTAAPPPVRGDAGDPPAA</sequence>
<dbReference type="PANTHER" id="PTHR43157:SF31">
    <property type="entry name" value="PHOSPHATIDYLINOSITOL-GLYCAN BIOSYNTHESIS CLASS F PROTEIN"/>
    <property type="match status" value="1"/>
</dbReference>
<keyword evidence="3" id="KW-1185">Reference proteome</keyword>
<proteinExistence type="predicted"/>
<dbReference type="PRINTS" id="PR00081">
    <property type="entry name" value="GDHRDH"/>
</dbReference>
<dbReference type="RefSeq" id="WP_377287475.1">
    <property type="nucleotide sequence ID" value="NZ_JBHSBM010000016.1"/>
</dbReference>
<name>A0ABV8I4Q1_9ACTN</name>
<dbReference type="Pfam" id="PF00106">
    <property type="entry name" value="adh_short"/>
    <property type="match status" value="1"/>
</dbReference>
<accession>A0ABV8I4Q1</accession>
<dbReference type="EMBL" id="JBHSBM010000016">
    <property type="protein sequence ID" value="MFC4059159.1"/>
    <property type="molecule type" value="Genomic_DNA"/>
</dbReference>
<dbReference type="InterPro" id="IPR002347">
    <property type="entry name" value="SDR_fam"/>
</dbReference>
<gene>
    <name evidence="2" type="ORF">ACFOWE_12680</name>
</gene>